<evidence type="ECO:0000256" key="2">
    <source>
        <dbReference type="SAM" id="Phobius"/>
    </source>
</evidence>
<keyword evidence="4" id="KW-1185">Reference proteome</keyword>
<reference evidence="3" key="2">
    <citation type="submission" date="2020-05" db="UniProtKB">
        <authorList>
            <consortium name="EnsemblMetazoa"/>
        </authorList>
    </citation>
    <scope>IDENTIFICATION</scope>
    <source>
        <strain evidence="3">maculatus3</strain>
    </source>
</reference>
<organism evidence="3 4">
    <name type="scientific">Anopheles maculatus</name>
    <dbReference type="NCBI Taxonomy" id="74869"/>
    <lineage>
        <taxon>Eukaryota</taxon>
        <taxon>Metazoa</taxon>
        <taxon>Ecdysozoa</taxon>
        <taxon>Arthropoda</taxon>
        <taxon>Hexapoda</taxon>
        <taxon>Insecta</taxon>
        <taxon>Pterygota</taxon>
        <taxon>Neoptera</taxon>
        <taxon>Endopterygota</taxon>
        <taxon>Diptera</taxon>
        <taxon>Nematocera</taxon>
        <taxon>Culicoidea</taxon>
        <taxon>Culicidae</taxon>
        <taxon>Anophelinae</taxon>
        <taxon>Anopheles</taxon>
        <taxon>Anopheles maculatus group</taxon>
    </lineage>
</organism>
<reference evidence="4" key="1">
    <citation type="submission" date="2013-09" db="EMBL/GenBank/DDBJ databases">
        <title>The Genome Sequence of Anopheles maculatus species B.</title>
        <authorList>
            <consortium name="The Broad Institute Genomics Platform"/>
            <person name="Neafsey D.E."/>
            <person name="Besansky N."/>
            <person name="Howell P."/>
            <person name="Walton C."/>
            <person name="Young S.K."/>
            <person name="Zeng Q."/>
            <person name="Gargeya S."/>
            <person name="Fitzgerald M."/>
            <person name="Haas B."/>
            <person name="Abouelleil A."/>
            <person name="Allen A.W."/>
            <person name="Alvarado L."/>
            <person name="Arachchi H.M."/>
            <person name="Berlin A.M."/>
            <person name="Chapman S.B."/>
            <person name="Gainer-Dewar J."/>
            <person name="Goldberg J."/>
            <person name="Griggs A."/>
            <person name="Gujja S."/>
            <person name="Hansen M."/>
            <person name="Howarth C."/>
            <person name="Imamovic A."/>
            <person name="Ireland A."/>
            <person name="Larimer J."/>
            <person name="McCowan C."/>
            <person name="Murphy C."/>
            <person name="Pearson M."/>
            <person name="Poon T.W."/>
            <person name="Priest M."/>
            <person name="Roberts A."/>
            <person name="Saif S."/>
            <person name="Shea T."/>
            <person name="Sisk P."/>
            <person name="Sykes S."/>
            <person name="Wortman J."/>
            <person name="Nusbaum C."/>
            <person name="Birren B."/>
        </authorList>
    </citation>
    <scope>NUCLEOTIDE SEQUENCE [LARGE SCALE GENOMIC DNA]</scope>
    <source>
        <strain evidence="4">maculatus3</strain>
    </source>
</reference>
<sequence>DDSITSSLSELAASSSSSSPSGSSQDIFSSATETGAATSIASSSHTLVPVTDIVGSSLFCSSAIARMSTLKSFFFVSSFRSKSDLLSFSWSRFCFNDSSSWTVFLRSGCWFIVFASISYSIRFLRIFLASTRFCLLCTICAFAVSMPDSIVSEMVA</sequence>
<dbReference type="VEuPathDB" id="VectorBase:AMAM007016"/>
<evidence type="ECO:0000313" key="4">
    <source>
        <dbReference type="Proteomes" id="UP000075901"/>
    </source>
</evidence>
<keyword evidence="2" id="KW-1133">Transmembrane helix</keyword>
<feature type="transmembrane region" description="Helical" evidence="2">
    <location>
        <begin position="101"/>
        <end position="119"/>
    </location>
</feature>
<dbReference type="EnsemblMetazoa" id="AMAM007016-RA">
    <property type="protein sequence ID" value="AMAM007016-PA"/>
    <property type="gene ID" value="AMAM007016"/>
</dbReference>
<evidence type="ECO:0000313" key="3">
    <source>
        <dbReference type="EnsemblMetazoa" id="AMAM007016-PA"/>
    </source>
</evidence>
<keyword evidence="2" id="KW-0812">Transmembrane</keyword>
<evidence type="ECO:0000256" key="1">
    <source>
        <dbReference type="SAM" id="MobiDB-lite"/>
    </source>
</evidence>
<proteinExistence type="predicted"/>
<keyword evidence="2" id="KW-0472">Membrane</keyword>
<protein>
    <submittedName>
        <fullName evidence="3">Uncharacterized protein</fullName>
    </submittedName>
</protein>
<feature type="region of interest" description="Disordered" evidence="1">
    <location>
        <begin position="1"/>
        <end position="28"/>
    </location>
</feature>
<accession>A0A182SHQ0</accession>
<name>A0A182SHQ0_9DIPT</name>
<dbReference type="AlphaFoldDB" id="A0A182SHQ0"/>
<dbReference type="Proteomes" id="UP000075901">
    <property type="component" value="Unassembled WGS sequence"/>
</dbReference>